<organism evidence="2 3">
    <name type="scientific">Flavobacterium profundi</name>
    <dbReference type="NCBI Taxonomy" id="1774945"/>
    <lineage>
        <taxon>Bacteria</taxon>
        <taxon>Pseudomonadati</taxon>
        <taxon>Bacteroidota</taxon>
        <taxon>Flavobacteriia</taxon>
        <taxon>Flavobacteriales</taxon>
        <taxon>Flavobacteriaceae</taxon>
        <taxon>Flavobacterium</taxon>
    </lineage>
</organism>
<reference evidence="3" key="1">
    <citation type="submission" date="2019-05" db="EMBL/GenBank/DDBJ databases">
        <title>Flavobacterium profundi sp. nov., isolated from a deep-sea seamount.</title>
        <authorList>
            <person name="Zhang D.-C."/>
        </authorList>
    </citation>
    <scope>NUCLEOTIDE SEQUENCE [LARGE SCALE GENOMIC DNA]</scope>
    <source>
        <strain evidence="3">TP390</strain>
    </source>
</reference>
<dbReference type="RefSeq" id="WP_157504243.1">
    <property type="nucleotide sequence ID" value="NZ_VDCZ01000008.1"/>
</dbReference>
<comment type="caution">
    <text evidence="2">The sequence shown here is derived from an EMBL/GenBank/DDBJ whole genome shotgun (WGS) entry which is preliminary data.</text>
</comment>
<evidence type="ECO:0000256" key="1">
    <source>
        <dbReference type="SAM" id="MobiDB-lite"/>
    </source>
</evidence>
<protein>
    <submittedName>
        <fullName evidence="2">Uncharacterized protein</fullName>
    </submittedName>
</protein>
<name>A0A6I4IM86_9FLAO</name>
<feature type="region of interest" description="Disordered" evidence="1">
    <location>
        <begin position="22"/>
        <end position="50"/>
    </location>
</feature>
<keyword evidence="3" id="KW-1185">Reference proteome</keyword>
<gene>
    <name evidence="2" type="ORF">GOQ30_11490</name>
</gene>
<proteinExistence type="predicted"/>
<sequence length="50" mass="5440">MKKVMTFEVKKLTNKHLKTIKGGEDATTVPPAVTDEEDIDRGGGRPKTNG</sequence>
<evidence type="ECO:0000313" key="3">
    <source>
        <dbReference type="Proteomes" id="UP000431264"/>
    </source>
</evidence>
<dbReference type="EMBL" id="WQLW01000008">
    <property type="protein sequence ID" value="MVO09782.1"/>
    <property type="molecule type" value="Genomic_DNA"/>
</dbReference>
<dbReference type="AlphaFoldDB" id="A0A6I4IM86"/>
<dbReference type="Proteomes" id="UP000431264">
    <property type="component" value="Unassembled WGS sequence"/>
</dbReference>
<evidence type="ECO:0000313" key="2">
    <source>
        <dbReference type="EMBL" id="MVO09782.1"/>
    </source>
</evidence>
<accession>A0A6I4IM86</accession>